<evidence type="ECO:0000256" key="4">
    <source>
        <dbReference type="ARBA" id="ARBA00022475"/>
    </source>
</evidence>
<evidence type="ECO:0000256" key="2">
    <source>
        <dbReference type="ARBA" id="ARBA00004651"/>
    </source>
</evidence>
<evidence type="ECO:0000259" key="15">
    <source>
        <dbReference type="PROSITE" id="PS50093"/>
    </source>
</evidence>
<dbReference type="PROSITE" id="PS50095">
    <property type="entry name" value="PLAT"/>
    <property type="match status" value="1"/>
</dbReference>
<dbReference type="OMA" id="DIPRMNN"/>
<dbReference type="GO" id="GO:0005261">
    <property type="term" value="F:monoatomic cation channel activity"/>
    <property type="evidence" value="ECO:0007669"/>
    <property type="project" value="TreeGrafter"/>
</dbReference>
<dbReference type="InterPro" id="IPR014010">
    <property type="entry name" value="REJ_dom"/>
</dbReference>
<evidence type="ECO:0000313" key="21">
    <source>
        <dbReference type="RefSeq" id="XP_055862449.1"/>
    </source>
</evidence>
<feature type="domain" description="PKD" evidence="15">
    <location>
        <begin position="1001"/>
        <end position="1062"/>
    </location>
</feature>
<protein>
    <submittedName>
        <fullName evidence="20 21">Polycystic kidney disease protein 1-like 1 isoform X1</fullName>
    </submittedName>
</protein>
<dbReference type="RefSeq" id="XP_055862449.1">
    <property type="nucleotide sequence ID" value="XM_056006474.1"/>
</dbReference>
<feature type="domain" description="WSC" evidence="18">
    <location>
        <begin position="44"/>
        <end position="132"/>
    </location>
</feature>
<feature type="transmembrane region" description="Helical" evidence="14">
    <location>
        <begin position="2956"/>
        <end position="2975"/>
    </location>
</feature>
<evidence type="ECO:0000256" key="12">
    <source>
        <dbReference type="PROSITE-ProRule" id="PRU00152"/>
    </source>
</evidence>
<dbReference type="InterPro" id="IPR000203">
    <property type="entry name" value="GPS"/>
</dbReference>
<feature type="transmembrane region" description="Helical" evidence="14">
    <location>
        <begin position="3175"/>
        <end position="3199"/>
    </location>
</feature>
<evidence type="ECO:0000256" key="14">
    <source>
        <dbReference type="SAM" id="Phobius"/>
    </source>
</evidence>
<reference evidence="20 21" key="1">
    <citation type="submission" date="2025-04" db="UniProtKB">
        <authorList>
            <consortium name="RefSeq"/>
        </authorList>
    </citation>
    <scope>IDENTIFICATION</scope>
</reference>
<feature type="region of interest" description="Disordered" evidence="13">
    <location>
        <begin position="2034"/>
        <end position="2060"/>
    </location>
</feature>
<dbReference type="GO" id="GO:0005929">
    <property type="term" value="C:cilium"/>
    <property type="evidence" value="ECO:0007669"/>
    <property type="project" value="UniProtKB-SubCell"/>
</dbReference>
<feature type="transmembrane region" description="Helical" evidence="14">
    <location>
        <begin position="2995"/>
        <end position="3016"/>
    </location>
</feature>
<dbReference type="GO" id="GO:0006816">
    <property type="term" value="P:calcium ion transport"/>
    <property type="evidence" value="ECO:0007669"/>
    <property type="project" value="TreeGrafter"/>
</dbReference>
<keyword evidence="8" id="KW-0969">Cilium</keyword>
<evidence type="ECO:0000256" key="13">
    <source>
        <dbReference type="SAM" id="MobiDB-lite"/>
    </source>
</evidence>
<feature type="transmembrane region" description="Helical" evidence="14">
    <location>
        <begin position="3539"/>
        <end position="3559"/>
    </location>
</feature>
<dbReference type="InterPro" id="IPR036392">
    <property type="entry name" value="PLAT/LH2_dom_sf"/>
</dbReference>
<feature type="compositionally biased region" description="Polar residues" evidence="13">
    <location>
        <begin position="3853"/>
        <end position="3863"/>
    </location>
</feature>
<dbReference type="Pfam" id="PF02010">
    <property type="entry name" value="REJ"/>
    <property type="match status" value="2"/>
</dbReference>
<dbReference type="PRINTS" id="PR00500">
    <property type="entry name" value="POLYCYSTIN1"/>
</dbReference>
<dbReference type="Gene3D" id="2.60.40.10">
    <property type="entry name" value="Immunoglobulins"/>
    <property type="match status" value="4"/>
</dbReference>
<feature type="compositionally biased region" description="Basic and acidic residues" evidence="13">
    <location>
        <begin position="3833"/>
        <end position="3847"/>
    </location>
</feature>
<keyword evidence="4" id="KW-1003">Cell membrane</keyword>
<dbReference type="InterPro" id="IPR000601">
    <property type="entry name" value="PKD_dom"/>
</dbReference>
<feature type="transmembrane region" description="Helical" evidence="14">
    <location>
        <begin position="2749"/>
        <end position="2768"/>
    </location>
</feature>
<feature type="domain" description="PKD" evidence="15">
    <location>
        <begin position="1390"/>
        <end position="1441"/>
    </location>
</feature>
<keyword evidence="10" id="KW-0325">Glycoprotein</keyword>
<dbReference type="GO" id="GO:0005886">
    <property type="term" value="C:plasma membrane"/>
    <property type="evidence" value="ECO:0007669"/>
    <property type="project" value="UniProtKB-SubCell"/>
</dbReference>
<dbReference type="CDD" id="cd00146">
    <property type="entry name" value="PKD"/>
    <property type="match status" value="4"/>
</dbReference>
<sequence>MEFVPLCTPFNYGLTFYLIFLGLCNGFTVEFTVQDNLCLSQHSSHWYQGCHVKTNPDAERHWRTPISLDLCSSQCRKEGFKFVAMSVYTCYCLNKSEDYKSTGEHLCVNNCKDSKLPCGGTTNNTFSIYSSSGPFIESVQLQTQVVEPNMPVSLQVMIKMNKFVNTSKEPLLHSKWENTLELLWLTRFTSGSVRITPKGSHEMAACTLAFPSSGNFHIELTARNLVSFLKSNLTVHVVTRRHKLTDIEFSVIGDTQPSCRHALTNWRDVSRNGKNVLVTSSSGTSVGTQGTTVLANSSTLLEIAASGSNLKFDISLWNGITWKKLSRKMYKEMDSCTTNVSCKITQPFRSQKSGIFTVNAKASNAHGSREKNFTIVVLGNEDVLANIITDSGIIPSYKLTSLNISLISAQLNYSFITLHYGDGTHSTVRISAFLTNSSLETPTRNSKNGCNYSFRFDHVFRSEGNFYPIVYLENEASSVQFNLTRPLIVLNYLSSIKLEFPPVWIVNKTVKLNITGINSVNVSISWTVLDTIGKTYHSEITSLDYISLVFTQIGQYEITVTVFNLLSSQSGKSYINIQEPLGSLSLQCSEEGPYLLVEQEFQCKVTINKGSDFEFYWTFQDHSRAALITSKNRSSIAEYKYTSPGHYNVSVLVNNSVSSERKCVQYTVLAHAPLRCLNFRTSSAPPGQPVNISAVTLSGADAKFVFKVNSVELLTPNLVTVRGEQTIGFVLWTSSLAGRYTATVSAFNQFSNISRSTDVLIQELAPDFGIQLLTAHFPYLTFVLRNASGHTLVRDDLLYIFKFYDGDIRSTRVPVVSREVNLPQFSQSSGVKVWKDCQEGQNVIVQVTASNQVGQTCRGLTFLDNESNADRLERRRLGRRKSRRKRRKPTLWHSTFVRSNEYASFHLENKSEDLTSLHVNYGNGFSANVTCLNDSCSWDHKLQVPGVFALDVSLYGRRADRNDQSLRSVLVVEEPIKGLQLLGPTDAGIECEISWQAKLTSGTHLLYVWSIDGVTQLPSTDDKFTQSFSRPGTHTLHVNVSNEVSSSQASITFQVKYPIVNASLSIQPVLLGNETNIALKVQGGPDFIITCDFGDGLQKTITPLSETKQEISHNGKATYENQIPVFDVHISHIFPNLGIYKVVVILSNGVSSVRRVEWARVEEPIGNVTLYTKTFQLYIQDELEVIAVVSSGKNLKFSWDFSDNSKTFVTSKGNKSIARHLFDIPDKYKVSVTVSNNLQPLGIKASLTESVDVIDKITLASISHLPESSADPSPLNTASLFLLANEQFATRKVIFEAKSNGAPVQFTFDFGDGHSSTVTGNEDIIMRVMKGRADHVYTKENVYLVQLTAFNVLSNVTVNLPVPFYVQIPPIGLKANMSNKSCLRLGETLVVYASIEAGTNVTYTWKLQEKSDMILKGNLLEHQFNTVGPGSIELEASNKVGKKYLYLEYNVRSELIGLNISVNTTITATGQSIDLVAMMIPTSAKQESWEHEWMFTSNDSVKAIQHQSFTIKTPNDRLNHAFMKSGRYIIQAKGANCLGSVLSAPISILVMSPLQSLTITMIGDAVVNASIRFKADYWQGDSLHFTWDFGDGTYVNNTLISEVTHKYSEIREYIVQLVAVNPVSSGRAFRKVFILNQPCNPPVVQILRNVNPIQRSELSFLQSEPVKWDTEIRLNCSLSNQIKYRWMVVERDSKAVIPLKFPKLNHNVMMKYMQYPMLYLPPWTLKDGKYVIHLKVEMTNTTIPVYTEEEVDFTIIPTPIVSNILGGVYRSVGSNDIIKLDGRKSYYPDNTSALLRYSWNCETLLYSNYNCSEALTSKNVSMNDPLLAFPASWLNTSIGTGFIFQLKVSKPDLEEAVSDQVINVESADNVLDIHLECPQCWRNKTNPDQKVSIRSHCQKCSKKNLTYKWEVYRFNIETGLPGNDLPANCTFLNDSQSHQLKLGTTVNPFITVAHNEMFTTSDNIFTTTPTTLRTEGKKTDRQVLKSQTSPIMIVEKKTGSRSKQGYGANWGNDTELHHSDLVDPKEQVHVGGRPVPGTEHQQPEATTTTIDKLQPPTVPSWMPKHIVQQKELPIFIRESETFTGLDKPSLVLKPGVLKQGLAYLFVLTATSLDGSKGKAEIYLEVNKAPSGGRCSVRSHRESFTIFCNGWGDEDIPLVYEISYTMRKGSSEEPSIIYQGLRHSINVRTPRSRYPVALNIAVLDRLGAKTRICSIPIPSELRQTQDVTGAQTDVLIHGMLNETYALQDFTSHSIFEGTSHDLFGPLTQLALRLNELTTTGQLDSAIRANILSSLGDVPIRNEVEVIQALRCLVEITAQTTQLNPGGLLTVTSLLKNCILQTQSIIAATNVSGNTRGLNPHILKLAVRVVSNLLSGIPMNKTAPSILNSIIEDSLLAINKLIELELQYHSLGERPLVVQDGFLFLNASHYSVDDLWPLAVDGVLFQLPVSFGDYLQGLSKTNVTLIELAGGSVDTSLSYDYQHNQRCFQSRAMSFSSLYAGALIKDTELIHSDIVSIEIYTCSGNNLVHVHHLPENDMVHITIPRKDAQAQNASTLKYYLDKSMVNIHQINATPPKINYDKTEEEETGFSPPYLQLHIQFDPVMSGRLFPVMVIISSQKPPYNLKTHVFKKQYEGNTSDIKIPIPKGFYKGSQNYFISLVEASLNSGRRHSDEIKGRYYTLNVWWGSCLYWNHTLNKWGSTGCQVLPTSSIDALHCKCSHLSTFGGYFELIPNELFFSFVDEFFSLHENPVVVILVSLILVVYGLLMVVLKQADLHDIKKGNCVYLQDNTSSHQQKYEIIMETGLCRSAGTTSRISMILHGEEGMSETRELISEDNRPMFERNSRDRFIMTLPSSLGKIFKIQLWHNNTGSSPGWFLRQVIVRDLTAGQAFYFLCQRWLAVDKEDGKVEREFTAIDGKNISFSLIFWCKGLQYLSDFHIWMSIWTCPAHSRFTRVQRLTVCLTLSLSYMCLNALWFHRSPPKIRGEFGLLDVSSHNIIVGAACCAIMLPLNLLLSFLFRRSKVQYPDYEEDKVSVNGKSVCDFSNDVEDEIPQAAVTYSILDQSVLNWQNIQDWAQKQWLKRQQPVRSSHNSVKTTQTANQFSGQSTAPIVQQTLLAEENDQASSGFEDATSQVTAERNRIKALSDASSDGRKSKNVDHCDILTASRRFFLPFWCRYVAWVLCFLICCACATLTILYGFRFGHTKSAMWIQSVYFSFMICLFIAQPFLILLIVLYTASCHRNNPSVFDHYDDGFYGEKSLSDCWSKQVNHLPEPDEDLLRGVAERSRSRYLRFAGPPQEKKLRSSRKKLIKQRRAMTLIRGLGTFIFMVVLLMIIAFGKDTSVPYHMNKSLKNILTSENSSNSSSFLRLKSQLSWYKWSQNVLLESLYTHFSVGTEPQTMLEKCAHIIGHVQLRQKKLCPRNKQLDEEDCSPVSRHMDQKFAESNTSSQTWNPKIWGEFDMSGQVIQLKHSRKDALSQLLKLESDNWIDLYTQAVMVEMTLYNVVTNLFSSVTLLLEVGPAGNILTSAHIRSTYVFRYITLWDNCILGCEMLYIVVTLWLLSQQLKHLIKMKKAYFYHFWNYMELLLNTSSTLYILFYIYRFVLVSEAVEMMRSSFYEQFVNLQFLTLWDECIRGLVGLVLFCVVLKALQVLRYHQTFWRFQTIYRRSKNELLLAGSLYFGFVMSFASLSTCVFGATVYSFRSLWSSIYTISAVSVHALNWPNVQLLGINHHLDLVLFFSFTLIHGFIVTYVFVVLSHKFQKTKKCHVLAMPACQLFSFYWEQLKWFGSQPQITHTEQTDNTLPPEFTMAEILYLVEELLFRMNALLGTSGLPDKRSSFTDSDSDHNAGDDGISTGASDDQNVPVTPNILQEENRLEHRVQKIEDKLCSNEPYLAQLLKLDSIGTDILSEEKEQELRSHLEFEIFRQLQLQRQELTMFNFPASNQVACALVETPATRYSGLFNLGACSLPPDLSADTSTLVGTNRLKDPQQTSTKTSPESQSSGQDSPAEELRLVKELCLQHQKPVLFLPPKRSQSLKVPGKQASPNDKTQKQWLENDLSSDGHLRVKLQRVASSSLIQKYPHIQVADKRETQSHNNSLDKKSKVHKDIPGLIKMNKDEDLVRKQETHQNLQLLSNAQNPSSGNVSPQSSESERGHKRTDSSSGQSGHERNDASKLVSKKPELPPKPTFALRATDSMKSGRSPKTKQYSFSSDLMCAESSSGSEQEATMFSKRTLQGRRNLRKTKSRGKGKGNEGGISAPLVLEADFGGGISAPLVLEADFGGGISAPLSLEADFVSAGETSATNFDIIIHPVPSGINPDDHTMPEELL</sequence>
<feature type="transmembrane region" description="Helical" evidence="14">
    <location>
        <begin position="3580"/>
        <end position="3601"/>
    </location>
</feature>
<name>A0A9W2YID6_BIOGL</name>
<evidence type="ECO:0000259" key="16">
    <source>
        <dbReference type="PROSITE" id="PS50095"/>
    </source>
</evidence>
<dbReference type="PROSITE" id="PS50093">
    <property type="entry name" value="PKD"/>
    <property type="match status" value="6"/>
</dbReference>
<feature type="domain" description="PKD" evidence="15">
    <location>
        <begin position="1289"/>
        <end position="1362"/>
    </location>
</feature>
<feature type="compositionally biased region" description="Polar residues" evidence="13">
    <location>
        <begin position="4203"/>
        <end position="4232"/>
    </location>
</feature>
<evidence type="ECO:0000256" key="8">
    <source>
        <dbReference type="ARBA" id="ARBA00023069"/>
    </source>
</evidence>
<dbReference type="InterPro" id="IPR035986">
    <property type="entry name" value="PKD_dom_sf"/>
</dbReference>
<dbReference type="SUPFAM" id="SSF49299">
    <property type="entry name" value="PKD domain"/>
    <property type="match status" value="7"/>
</dbReference>
<dbReference type="InterPro" id="IPR001024">
    <property type="entry name" value="PLAT/LH2_dom"/>
</dbReference>
<dbReference type="OrthoDB" id="10044145at2759"/>
<feature type="domain" description="REJ" evidence="17">
    <location>
        <begin position="1639"/>
        <end position="2161"/>
    </location>
</feature>
<keyword evidence="7 14" id="KW-1133">Transmembrane helix</keyword>
<comment type="subcellular location">
    <subcellularLocation>
        <location evidence="2">Cell membrane</location>
        <topology evidence="2">Multi-pass membrane protein</topology>
    </subcellularLocation>
    <subcellularLocation>
        <location evidence="1">Cell projection</location>
        <location evidence="1">Cilium</location>
    </subcellularLocation>
</comment>
<keyword evidence="11" id="KW-0966">Cell projection</keyword>
<feature type="region of interest" description="Disordered" evidence="13">
    <location>
        <begin position="4029"/>
        <end position="4050"/>
    </location>
</feature>
<dbReference type="InterPro" id="IPR002859">
    <property type="entry name" value="PKD/REJ-like"/>
</dbReference>
<evidence type="ECO:0000256" key="10">
    <source>
        <dbReference type="ARBA" id="ARBA00023180"/>
    </source>
</evidence>
<dbReference type="Pfam" id="PF01477">
    <property type="entry name" value="PLAT"/>
    <property type="match status" value="1"/>
</dbReference>
<dbReference type="PROSITE" id="PS51212">
    <property type="entry name" value="WSC"/>
    <property type="match status" value="1"/>
</dbReference>
<feature type="domain" description="PKD" evidence="15">
    <location>
        <begin position="1580"/>
        <end position="1634"/>
    </location>
</feature>
<dbReference type="SMART" id="SM00308">
    <property type="entry name" value="LH2"/>
    <property type="match status" value="1"/>
</dbReference>
<evidence type="ECO:0000256" key="1">
    <source>
        <dbReference type="ARBA" id="ARBA00004138"/>
    </source>
</evidence>
<keyword evidence="19" id="KW-1185">Reference proteome</keyword>
<comment type="similarity">
    <text evidence="3">Belongs to the polycystin family.</text>
</comment>
<dbReference type="InterPro" id="IPR000434">
    <property type="entry name" value="PC1"/>
</dbReference>
<evidence type="ECO:0000256" key="3">
    <source>
        <dbReference type="ARBA" id="ARBA00007200"/>
    </source>
</evidence>
<dbReference type="Proteomes" id="UP001165740">
    <property type="component" value="Chromosome 1"/>
</dbReference>
<dbReference type="SMART" id="SM00089">
    <property type="entry name" value="PKD"/>
    <property type="match status" value="7"/>
</dbReference>
<keyword evidence="9 14" id="KW-0472">Membrane</keyword>
<feature type="domain" description="PLAT" evidence="16">
    <location>
        <begin position="2793"/>
        <end position="2911"/>
    </location>
</feature>
<comment type="caution">
    <text evidence="12">Lacks conserved residue(s) required for the propagation of feature annotation.</text>
</comment>
<evidence type="ECO:0000313" key="19">
    <source>
        <dbReference type="Proteomes" id="UP001165740"/>
    </source>
</evidence>
<evidence type="ECO:0000259" key="17">
    <source>
        <dbReference type="PROSITE" id="PS51111"/>
    </source>
</evidence>
<dbReference type="Pfam" id="PF20519">
    <property type="entry name" value="Polycystin_dom"/>
    <property type="match status" value="1"/>
</dbReference>
<dbReference type="InterPro" id="IPR022409">
    <property type="entry name" value="PKD/Chitinase_dom"/>
</dbReference>
<evidence type="ECO:0000256" key="9">
    <source>
        <dbReference type="ARBA" id="ARBA00023136"/>
    </source>
</evidence>
<feature type="transmembrane region" description="Helical" evidence="14">
    <location>
        <begin position="3315"/>
        <end position="3336"/>
    </location>
</feature>
<feature type="compositionally biased region" description="Polar residues" evidence="13">
    <location>
        <begin position="4131"/>
        <end position="4148"/>
    </location>
</feature>
<feature type="compositionally biased region" description="Polar residues" evidence="13">
    <location>
        <begin position="3987"/>
        <end position="4004"/>
    </location>
</feature>
<dbReference type="Pfam" id="PF00801">
    <property type="entry name" value="PKD"/>
    <property type="match status" value="5"/>
</dbReference>
<feature type="compositionally biased region" description="Basic and acidic residues" evidence="13">
    <location>
        <begin position="4165"/>
        <end position="4181"/>
    </location>
</feature>
<feature type="transmembrane region" description="Helical" evidence="14">
    <location>
        <begin position="3702"/>
        <end position="3721"/>
    </location>
</feature>
<feature type="compositionally biased region" description="Basic and acidic residues" evidence="13">
    <location>
        <begin position="4084"/>
        <end position="4116"/>
    </location>
</feature>
<dbReference type="RefSeq" id="XP_055862445.1">
    <property type="nucleotide sequence ID" value="XM_056006470.1"/>
</dbReference>
<evidence type="ECO:0000256" key="6">
    <source>
        <dbReference type="ARBA" id="ARBA00022737"/>
    </source>
</evidence>
<feature type="region of interest" description="Disordered" evidence="13">
    <location>
        <begin position="4131"/>
        <end position="4253"/>
    </location>
</feature>
<evidence type="ECO:0000256" key="5">
    <source>
        <dbReference type="ARBA" id="ARBA00022692"/>
    </source>
</evidence>
<dbReference type="InterPro" id="IPR042060">
    <property type="entry name" value="PLAT_polycystin1"/>
</dbReference>
<feature type="compositionally biased region" description="Basic and acidic residues" evidence="13">
    <location>
        <begin position="4149"/>
        <end position="4158"/>
    </location>
</feature>
<feature type="transmembrane region" description="Helical" evidence="14">
    <location>
        <begin position="3631"/>
        <end position="3650"/>
    </location>
</feature>
<feature type="region of interest" description="Disordered" evidence="13">
    <location>
        <begin position="3833"/>
        <end position="3863"/>
    </location>
</feature>
<proteinExistence type="inferred from homology"/>
<evidence type="ECO:0000256" key="7">
    <source>
        <dbReference type="ARBA" id="ARBA00022989"/>
    </source>
</evidence>
<dbReference type="PANTHER" id="PTHR46730">
    <property type="entry name" value="POLYCYSTIN-1"/>
    <property type="match status" value="1"/>
</dbReference>
<dbReference type="InterPro" id="IPR046791">
    <property type="entry name" value="Polycystin_dom"/>
</dbReference>
<evidence type="ECO:0000256" key="11">
    <source>
        <dbReference type="ARBA" id="ARBA00023273"/>
    </source>
</evidence>
<dbReference type="PROSITE" id="PS51111">
    <property type="entry name" value="REJ"/>
    <property type="match status" value="1"/>
</dbReference>
<dbReference type="InterPro" id="IPR013783">
    <property type="entry name" value="Ig-like_fold"/>
</dbReference>
<feature type="domain" description="PKD" evidence="15">
    <location>
        <begin position="610"/>
        <end position="659"/>
    </location>
</feature>
<keyword evidence="5 14" id="KW-0812">Transmembrane</keyword>
<accession>A0A9W2YID6</accession>
<evidence type="ECO:0000259" key="18">
    <source>
        <dbReference type="PROSITE" id="PS51212"/>
    </source>
</evidence>
<dbReference type="Pfam" id="PF08016">
    <property type="entry name" value="PKD_channel"/>
    <property type="match status" value="1"/>
</dbReference>
<organism evidence="19 21">
    <name type="scientific">Biomphalaria glabrata</name>
    <name type="common">Bloodfluke planorb</name>
    <name type="synonym">Freshwater snail</name>
    <dbReference type="NCBI Taxonomy" id="6526"/>
    <lineage>
        <taxon>Eukaryota</taxon>
        <taxon>Metazoa</taxon>
        <taxon>Spiralia</taxon>
        <taxon>Lophotrochozoa</taxon>
        <taxon>Mollusca</taxon>
        <taxon>Gastropoda</taxon>
        <taxon>Heterobranchia</taxon>
        <taxon>Euthyneura</taxon>
        <taxon>Panpulmonata</taxon>
        <taxon>Hygrophila</taxon>
        <taxon>Lymnaeoidea</taxon>
        <taxon>Planorbidae</taxon>
        <taxon>Biomphalaria</taxon>
    </lineage>
</organism>
<feature type="transmembrane region" description="Helical" evidence="14">
    <location>
        <begin position="3211"/>
        <end position="3233"/>
    </location>
</feature>
<dbReference type="Pfam" id="PF01825">
    <property type="entry name" value="GPS"/>
    <property type="match status" value="1"/>
</dbReference>
<dbReference type="SMART" id="SM00303">
    <property type="entry name" value="GPS"/>
    <property type="match status" value="1"/>
</dbReference>
<feature type="domain" description="PKD" evidence="15">
    <location>
        <begin position="1190"/>
        <end position="1237"/>
    </location>
</feature>
<keyword evidence="6" id="KW-0677">Repeat</keyword>
<dbReference type="InterPro" id="IPR002889">
    <property type="entry name" value="WSC_carb-bd"/>
</dbReference>
<feature type="transmembrane region" description="Helical" evidence="14">
    <location>
        <begin position="3733"/>
        <end position="3754"/>
    </location>
</feature>
<dbReference type="PANTHER" id="PTHR46730:SF1">
    <property type="entry name" value="PLAT DOMAIN-CONTAINING PROTEIN"/>
    <property type="match status" value="1"/>
</dbReference>
<evidence type="ECO:0000313" key="20">
    <source>
        <dbReference type="RefSeq" id="XP_055862445.1"/>
    </source>
</evidence>
<dbReference type="SUPFAM" id="SSF49723">
    <property type="entry name" value="Lipase/lipooxygenase domain (PLAT/LH2 domain)"/>
    <property type="match status" value="1"/>
</dbReference>
<feature type="compositionally biased region" description="Polar residues" evidence="13">
    <location>
        <begin position="2039"/>
        <end position="2051"/>
    </location>
</feature>
<dbReference type="InterPro" id="IPR013122">
    <property type="entry name" value="PKD1_2_channel"/>
</dbReference>
<dbReference type="GeneID" id="106075822"/>
<gene>
    <name evidence="20 21" type="primary">LOC106075822</name>
</gene>
<dbReference type="CDD" id="cd01752">
    <property type="entry name" value="PLAT_polycystin"/>
    <property type="match status" value="1"/>
</dbReference>
<feature type="compositionally biased region" description="Basic residues" evidence="13">
    <location>
        <begin position="4233"/>
        <end position="4248"/>
    </location>
</feature>
<feature type="transmembrane region" description="Helical" evidence="14">
    <location>
        <begin position="3670"/>
        <end position="3696"/>
    </location>
</feature>
<feature type="region of interest" description="Disordered" evidence="13">
    <location>
        <begin position="4082"/>
        <end position="4116"/>
    </location>
</feature>
<feature type="region of interest" description="Disordered" evidence="13">
    <location>
        <begin position="3982"/>
        <end position="4006"/>
    </location>
</feature>
<dbReference type="Gene3D" id="2.60.60.20">
    <property type="entry name" value="PLAT/LH2 domain"/>
    <property type="match status" value="1"/>
</dbReference>